<evidence type="ECO:0000313" key="4">
    <source>
        <dbReference type="Proteomes" id="UP000321058"/>
    </source>
</evidence>
<dbReference type="Proteomes" id="UP000321058">
    <property type="component" value="Unassembled WGS sequence"/>
</dbReference>
<dbReference type="PANTHER" id="PTHR31528">
    <property type="entry name" value="4-AMINO-5-HYDROXYMETHYL-2-METHYLPYRIMIDINE PHOSPHATE SYNTHASE THI11-RELATED"/>
    <property type="match status" value="1"/>
</dbReference>
<evidence type="ECO:0000313" key="3">
    <source>
        <dbReference type="EMBL" id="GEP53658.1"/>
    </source>
</evidence>
<proteinExistence type="predicted"/>
<evidence type="ECO:0000256" key="1">
    <source>
        <dbReference type="SAM" id="SignalP"/>
    </source>
</evidence>
<sequence>MRKPTNKLKGALSRRAFVAAGAVAAGAGFVPKKVYAQKKVTVKYTLSWLPEGANIWSYAAKQFWTKAGIDVVIEKGTGSAAATQAIAQGKYEFGIPSAPNCIQQAVKGLPLLTLGCFNYDTTMGVATKPESAIKAPADLKGKKVGSTLTSGEYPFLPTFLKNVGLSMSDIQSVALDSKVREVALIDNQCDAITCFVASALPKIAAAGIKPRVFLYSKYGLPFYAHSLTTTPEYFAKEKALCEAMTMGLAEGVKFTLLNPAETIEILFKEVPELKLASTAKEQLEIGMSVWAANYVSKEAMDKGVGWADPAVYAKMNDLVFDNASSAGDKKPDPTLLYTNEFVGKLKLSDADWAKVKASSAKYALG</sequence>
<dbReference type="AlphaFoldDB" id="A0A512N3U3"/>
<feature type="domain" description="SsuA/THI5-like" evidence="2">
    <location>
        <begin position="60"/>
        <end position="261"/>
    </location>
</feature>
<evidence type="ECO:0000259" key="2">
    <source>
        <dbReference type="Pfam" id="PF09084"/>
    </source>
</evidence>
<dbReference type="InterPro" id="IPR006311">
    <property type="entry name" value="TAT_signal"/>
</dbReference>
<organism evidence="3 4">
    <name type="scientific">Reyranella soli</name>
    <dbReference type="NCBI Taxonomy" id="1230389"/>
    <lineage>
        <taxon>Bacteria</taxon>
        <taxon>Pseudomonadati</taxon>
        <taxon>Pseudomonadota</taxon>
        <taxon>Alphaproteobacteria</taxon>
        <taxon>Hyphomicrobiales</taxon>
        <taxon>Reyranellaceae</taxon>
        <taxon>Reyranella</taxon>
    </lineage>
</organism>
<feature type="chain" id="PRO_5021991286" description="SsuA/THI5-like domain-containing protein" evidence="1">
    <location>
        <begin position="25"/>
        <end position="365"/>
    </location>
</feature>
<accession>A0A512N3U3</accession>
<dbReference type="PANTHER" id="PTHR31528:SF3">
    <property type="entry name" value="THIAMINE BIOSYNTHESIS PROTEIN HI_0357-RELATED"/>
    <property type="match status" value="1"/>
</dbReference>
<dbReference type="PROSITE" id="PS51318">
    <property type="entry name" value="TAT"/>
    <property type="match status" value="1"/>
</dbReference>
<reference evidence="3 4" key="1">
    <citation type="submission" date="2019-07" db="EMBL/GenBank/DDBJ databases">
        <title>Whole genome shotgun sequence of Reyranella soli NBRC 108950.</title>
        <authorList>
            <person name="Hosoyama A."/>
            <person name="Uohara A."/>
            <person name="Ohji S."/>
            <person name="Ichikawa N."/>
        </authorList>
    </citation>
    <scope>NUCLEOTIDE SEQUENCE [LARGE SCALE GENOMIC DNA]</scope>
    <source>
        <strain evidence="3 4">NBRC 108950</strain>
    </source>
</reference>
<dbReference type="InterPro" id="IPR027939">
    <property type="entry name" value="NMT1/THI5"/>
</dbReference>
<feature type="signal peptide" evidence="1">
    <location>
        <begin position="1"/>
        <end position="24"/>
    </location>
</feature>
<dbReference type="Pfam" id="PF09084">
    <property type="entry name" value="NMT1"/>
    <property type="match status" value="1"/>
</dbReference>
<dbReference type="SUPFAM" id="SSF53850">
    <property type="entry name" value="Periplasmic binding protein-like II"/>
    <property type="match status" value="1"/>
</dbReference>
<dbReference type="GO" id="GO:0009228">
    <property type="term" value="P:thiamine biosynthetic process"/>
    <property type="evidence" value="ECO:0007669"/>
    <property type="project" value="InterPro"/>
</dbReference>
<dbReference type="Gene3D" id="3.40.190.10">
    <property type="entry name" value="Periplasmic binding protein-like II"/>
    <property type="match status" value="2"/>
</dbReference>
<protein>
    <recommendedName>
        <fullName evidence="2">SsuA/THI5-like domain-containing protein</fullName>
    </recommendedName>
</protein>
<keyword evidence="1" id="KW-0732">Signal</keyword>
<name>A0A512N3U3_9HYPH</name>
<dbReference type="RefSeq" id="WP_170302834.1">
    <property type="nucleotide sequence ID" value="NZ_BKAJ01000014.1"/>
</dbReference>
<gene>
    <name evidence="3" type="ORF">RSO01_08240</name>
</gene>
<dbReference type="InterPro" id="IPR015168">
    <property type="entry name" value="SsuA/THI5"/>
</dbReference>
<comment type="caution">
    <text evidence="3">The sequence shown here is derived from an EMBL/GenBank/DDBJ whole genome shotgun (WGS) entry which is preliminary data.</text>
</comment>
<dbReference type="EMBL" id="BKAJ01000014">
    <property type="protein sequence ID" value="GEP53658.1"/>
    <property type="molecule type" value="Genomic_DNA"/>
</dbReference>
<keyword evidence="4" id="KW-1185">Reference proteome</keyword>